<accession>A0A8H6LU68</accession>
<dbReference type="InterPro" id="IPR011603">
    <property type="entry name" value="2oxoglutarate_DH_E1"/>
</dbReference>
<dbReference type="GO" id="GO:0005739">
    <property type="term" value="C:mitochondrion"/>
    <property type="evidence" value="ECO:0007669"/>
    <property type="project" value="TreeGrafter"/>
</dbReference>
<evidence type="ECO:0000256" key="4">
    <source>
        <dbReference type="ARBA" id="ARBA00023052"/>
    </source>
</evidence>
<keyword evidence="3" id="KW-0560">Oxidoreductase</keyword>
<dbReference type="GO" id="GO:0030976">
    <property type="term" value="F:thiamine pyrophosphate binding"/>
    <property type="evidence" value="ECO:0007669"/>
    <property type="project" value="InterPro"/>
</dbReference>
<dbReference type="PANTHER" id="PTHR23152:SF4">
    <property type="entry name" value="2-OXOADIPATE DEHYDROGENASE COMPLEX COMPONENT E1"/>
    <property type="match status" value="1"/>
</dbReference>
<gene>
    <name evidence="5" type="ORF">DFP72DRAFT_834510</name>
</gene>
<comment type="cofactor">
    <cofactor evidence="1">
        <name>thiamine diphosphate</name>
        <dbReference type="ChEBI" id="CHEBI:58937"/>
    </cofactor>
</comment>
<sequence length="94" mass="11003">MRPHNFPSYGTRRTIHLIVDNQIGFTTDSLLFRSSPYPPDIVDAPIFYPNGDNIVAFNLVCQPARRRPLRQVEEGYHSKFPIEGHWLRFFGQWS</sequence>
<reference evidence="5 6" key="1">
    <citation type="submission" date="2020-07" db="EMBL/GenBank/DDBJ databases">
        <title>Comparative genomics of pyrophilous fungi reveals a link between fire events and developmental genes.</title>
        <authorList>
            <consortium name="DOE Joint Genome Institute"/>
            <person name="Steindorff A.S."/>
            <person name="Carver A."/>
            <person name="Calhoun S."/>
            <person name="Stillman K."/>
            <person name="Liu H."/>
            <person name="Lipzen A."/>
            <person name="Pangilinan J."/>
            <person name="Labutti K."/>
            <person name="Bruns T.D."/>
            <person name="Grigoriev I.V."/>
        </authorList>
    </citation>
    <scope>NUCLEOTIDE SEQUENCE [LARGE SCALE GENOMIC DNA]</scope>
    <source>
        <strain evidence="5 6">CBS 144469</strain>
    </source>
</reference>
<comment type="caution">
    <text evidence="5">The sequence shown here is derived from an EMBL/GenBank/DDBJ whole genome shotgun (WGS) entry which is preliminary data.</text>
</comment>
<protein>
    <submittedName>
        <fullName evidence="5">Uncharacterized protein</fullName>
    </submittedName>
</protein>
<evidence type="ECO:0000256" key="2">
    <source>
        <dbReference type="ARBA" id="ARBA00006936"/>
    </source>
</evidence>
<name>A0A8H6LU68_9AGAR</name>
<keyword evidence="6" id="KW-1185">Reference proteome</keyword>
<evidence type="ECO:0000256" key="3">
    <source>
        <dbReference type="ARBA" id="ARBA00023002"/>
    </source>
</evidence>
<dbReference type="EMBL" id="JACGCI010000270">
    <property type="protein sequence ID" value="KAF6741261.1"/>
    <property type="molecule type" value="Genomic_DNA"/>
</dbReference>
<evidence type="ECO:0000256" key="1">
    <source>
        <dbReference type="ARBA" id="ARBA00001964"/>
    </source>
</evidence>
<proteinExistence type="inferred from homology"/>
<dbReference type="PANTHER" id="PTHR23152">
    <property type="entry name" value="2-OXOGLUTARATE DEHYDROGENASE"/>
    <property type="match status" value="1"/>
</dbReference>
<dbReference type="GO" id="GO:0006099">
    <property type="term" value="P:tricarboxylic acid cycle"/>
    <property type="evidence" value="ECO:0007669"/>
    <property type="project" value="TreeGrafter"/>
</dbReference>
<keyword evidence="4" id="KW-0786">Thiamine pyrophosphate</keyword>
<dbReference type="Proteomes" id="UP000521943">
    <property type="component" value="Unassembled WGS sequence"/>
</dbReference>
<dbReference type="AlphaFoldDB" id="A0A8H6LU68"/>
<comment type="similarity">
    <text evidence="2">Belongs to the alpha-ketoglutarate dehydrogenase family.</text>
</comment>
<dbReference type="GO" id="GO:0045252">
    <property type="term" value="C:oxoglutarate dehydrogenase complex"/>
    <property type="evidence" value="ECO:0007669"/>
    <property type="project" value="TreeGrafter"/>
</dbReference>
<dbReference type="SUPFAM" id="SSF52518">
    <property type="entry name" value="Thiamin diphosphate-binding fold (THDP-binding)"/>
    <property type="match status" value="1"/>
</dbReference>
<evidence type="ECO:0000313" key="6">
    <source>
        <dbReference type="Proteomes" id="UP000521943"/>
    </source>
</evidence>
<organism evidence="5 6">
    <name type="scientific">Ephemerocybe angulata</name>
    <dbReference type="NCBI Taxonomy" id="980116"/>
    <lineage>
        <taxon>Eukaryota</taxon>
        <taxon>Fungi</taxon>
        <taxon>Dikarya</taxon>
        <taxon>Basidiomycota</taxon>
        <taxon>Agaricomycotina</taxon>
        <taxon>Agaricomycetes</taxon>
        <taxon>Agaricomycetidae</taxon>
        <taxon>Agaricales</taxon>
        <taxon>Agaricineae</taxon>
        <taxon>Psathyrellaceae</taxon>
        <taxon>Ephemerocybe</taxon>
    </lineage>
</organism>
<evidence type="ECO:0000313" key="5">
    <source>
        <dbReference type="EMBL" id="KAF6741261.1"/>
    </source>
</evidence>
<dbReference type="InterPro" id="IPR029061">
    <property type="entry name" value="THDP-binding"/>
</dbReference>
<dbReference type="Gene3D" id="3.40.50.970">
    <property type="match status" value="1"/>
</dbReference>
<dbReference type="OrthoDB" id="413077at2759"/>
<dbReference type="GO" id="GO:0004591">
    <property type="term" value="F:oxoglutarate dehydrogenase (succinyl-transferring) activity"/>
    <property type="evidence" value="ECO:0007669"/>
    <property type="project" value="TreeGrafter"/>
</dbReference>